<dbReference type="InterPro" id="IPR036034">
    <property type="entry name" value="PDZ_sf"/>
</dbReference>
<dbReference type="SMART" id="SM00228">
    <property type="entry name" value="PDZ"/>
    <property type="match status" value="1"/>
</dbReference>
<dbReference type="InterPro" id="IPR001478">
    <property type="entry name" value="PDZ"/>
</dbReference>
<dbReference type="PANTHER" id="PTHR22939">
    <property type="entry name" value="SERINE PROTEASE FAMILY S1C HTRA-RELATED"/>
    <property type="match status" value="1"/>
</dbReference>
<evidence type="ECO:0000313" key="5">
    <source>
        <dbReference type="EMBL" id="AAP99152.1"/>
    </source>
</evidence>
<dbReference type="SUPFAM" id="SSF50156">
    <property type="entry name" value="PDZ domain-like"/>
    <property type="match status" value="1"/>
</dbReference>
<evidence type="ECO:0000313" key="6">
    <source>
        <dbReference type="Proteomes" id="UP000001420"/>
    </source>
</evidence>
<name>Q7VEA7_PROMA</name>
<protein>
    <submittedName>
        <fullName evidence="5">Periplasmic trypsin-like serine protease</fullName>
    </submittedName>
</protein>
<dbReference type="HOGENOM" id="CLU_020120_1_2_3"/>
<sequence>MNTKNKMTIKLTSKTISELMKKYKPIYGYALSLLILGTNTSARTAFIVPLTSQIERKQFQLIANKSFVSEALKKSGPAVVTIETQRKVFTNNRNIFPPNLLIDPNFERFFANPNRQYQRPRIERGQGSGVIFASEGLVLTNAHVVENSEELMVGLSDGRRIPGRVVGQDYLTDLAVVRLKGLGPWPKAYLGNSEEIEVGDWAIAVGNPYGLEKTVTLGIISNLNRNVSQLGISDKRLNLIQTDAAINPGNSGGPLLNSQGEVIGINTLVRSGPGAGLGFAIPINKAIEIANQLASRGRAIHPMIGVNLSPTNGKGALIIYVLPGGPAEKRGLKVNDVIISINNKDVKNPQDVVNTINSNGISKKMKFLILRNNITIKIDIKPIDIRGFRSL</sequence>
<dbReference type="GO" id="GO:0004252">
    <property type="term" value="F:serine-type endopeptidase activity"/>
    <property type="evidence" value="ECO:0007669"/>
    <property type="project" value="InterPro"/>
</dbReference>
<dbReference type="Gene3D" id="2.30.42.10">
    <property type="match status" value="1"/>
</dbReference>
<dbReference type="RefSeq" id="WP_011124261.1">
    <property type="nucleotide sequence ID" value="NC_005042.1"/>
</dbReference>
<dbReference type="STRING" id="167539.Pro_0106"/>
<keyword evidence="3" id="KW-0378">Hydrolase</keyword>
<dbReference type="OrthoDB" id="9807133at2"/>
<proteinExistence type="inferred from homology"/>
<dbReference type="EnsemblBacteria" id="AAP99152">
    <property type="protein sequence ID" value="AAP99152"/>
    <property type="gene ID" value="Pro_0106"/>
</dbReference>
<dbReference type="Gene3D" id="2.40.10.120">
    <property type="match status" value="1"/>
</dbReference>
<dbReference type="SUPFAM" id="SSF50494">
    <property type="entry name" value="Trypsin-like serine proteases"/>
    <property type="match status" value="1"/>
</dbReference>
<dbReference type="InterPro" id="IPR009003">
    <property type="entry name" value="Peptidase_S1_PA"/>
</dbReference>
<dbReference type="PANTHER" id="PTHR22939:SF129">
    <property type="entry name" value="SERINE PROTEASE HTRA2, MITOCHONDRIAL"/>
    <property type="match status" value="1"/>
</dbReference>
<evidence type="ECO:0000256" key="2">
    <source>
        <dbReference type="ARBA" id="ARBA00022670"/>
    </source>
</evidence>
<keyword evidence="6" id="KW-1185">Reference proteome</keyword>
<dbReference type="KEGG" id="pma:Pro_0106"/>
<dbReference type="Pfam" id="PF13365">
    <property type="entry name" value="Trypsin_2"/>
    <property type="match status" value="1"/>
</dbReference>
<dbReference type="MEROPS" id="S01.482"/>
<dbReference type="PRINTS" id="PR00834">
    <property type="entry name" value="PROTEASES2C"/>
</dbReference>
<dbReference type="InterPro" id="IPR001940">
    <property type="entry name" value="Peptidase_S1C"/>
</dbReference>
<reference evidence="5 6" key="1">
    <citation type="journal article" date="2003" name="Proc. Natl. Acad. Sci. U.S.A.">
        <title>Genome sequence of the cyanobacterium Prochlorococcus marinus SS120, a nearly minimal oxyphototrophic genome.</title>
        <authorList>
            <person name="Dufresne A."/>
            <person name="Salanoubat M."/>
            <person name="Partensky F."/>
            <person name="Artiguenave F."/>
            <person name="Axmann I.M."/>
            <person name="Barbe V."/>
            <person name="Duprat S."/>
            <person name="Galperin M.Y."/>
            <person name="Koonin E.V."/>
            <person name="Le Gall F."/>
            <person name="Makarova K.S."/>
            <person name="Ostrowski M."/>
            <person name="Oztas S."/>
            <person name="Robert C."/>
            <person name="Rogozin I.B."/>
            <person name="Scanlan D.J."/>
            <person name="Tandeau de Marsac N."/>
            <person name="Weissenbach J."/>
            <person name="Wincker P."/>
            <person name="Wolf Y.I."/>
            <person name="Hess W.R."/>
        </authorList>
    </citation>
    <scope>NUCLEOTIDE SEQUENCE [LARGE SCALE GENOMIC DNA]</scope>
    <source>
        <strain evidence="6">SARG / CCMP1375 / SS120</strain>
    </source>
</reference>
<dbReference type="SMR" id="Q7VEA7"/>
<dbReference type="Pfam" id="PF13180">
    <property type="entry name" value="PDZ_2"/>
    <property type="match status" value="1"/>
</dbReference>
<dbReference type="Proteomes" id="UP000001420">
    <property type="component" value="Chromosome"/>
</dbReference>
<gene>
    <name evidence="5" type="primary">degQ</name>
    <name evidence="5" type="ordered locus">Pro_0106</name>
</gene>
<dbReference type="GO" id="GO:0006508">
    <property type="term" value="P:proteolysis"/>
    <property type="evidence" value="ECO:0007669"/>
    <property type="project" value="UniProtKB-KW"/>
</dbReference>
<accession>Q7VEA7</accession>
<evidence type="ECO:0000259" key="4">
    <source>
        <dbReference type="PROSITE" id="PS50106"/>
    </source>
</evidence>
<dbReference type="eggNOG" id="COG0265">
    <property type="taxonomic scope" value="Bacteria"/>
</dbReference>
<organism evidence="5 6">
    <name type="scientific">Prochlorococcus marinus (strain SARG / CCMP1375 / SS120)</name>
    <dbReference type="NCBI Taxonomy" id="167539"/>
    <lineage>
        <taxon>Bacteria</taxon>
        <taxon>Bacillati</taxon>
        <taxon>Cyanobacteriota</taxon>
        <taxon>Cyanophyceae</taxon>
        <taxon>Synechococcales</taxon>
        <taxon>Prochlorococcaceae</taxon>
        <taxon>Prochlorococcus</taxon>
    </lineage>
</organism>
<feature type="domain" description="PDZ" evidence="4">
    <location>
        <begin position="288"/>
        <end position="348"/>
    </location>
</feature>
<dbReference type="AlphaFoldDB" id="Q7VEA7"/>
<dbReference type="EMBL" id="AE017126">
    <property type="protein sequence ID" value="AAP99152.1"/>
    <property type="molecule type" value="Genomic_DNA"/>
</dbReference>
<dbReference type="PATRIC" id="fig|167539.5.peg.112"/>
<evidence type="ECO:0000256" key="1">
    <source>
        <dbReference type="ARBA" id="ARBA00010541"/>
    </source>
</evidence>
<evidence type="ECO:0000256" key="3">
    <source>
        <dbReference type="ARBA" id="ARBA00022801"/>
    </source>
</evidence>
<comment type="similarity">
    <text evidence="1">Belongs to the peptidase S1C family.</text>
</comment>
<dbReference type="PROSITE" id="PS50106">
    <property type="entry name" value="PDZ"/>
    <property type="match status" value="1"/>
</dbReference>
<keyword evidence="2 5" id="KW-0645">Protease</keyword>